<dbReference type="InterPro" id="IPR036390">
    <property type="entry name" value="WH_DNA-bd_sf"/>
</dbReference>
<dbReference type="RefSeq" id="WP_326836873.1">
    <property type="nucleotide sequence ID" value="NZ_CP142149.1"/>
</dbReference>
<reference evidence="6 7" key="1">
    <citation type="journal article" date="2015" name="Int. J. Syst. Evol. Microbiol.">
        <title>Amycolatopsis rhabdoformis sp. nov., an actinomycete isolated from a tropical forest soil.</title>
        <authorList>
            <person name="Souza W.R."/>
            <person name="Silva R.E."/>
            <person name="Goodfellow M."/>
            <person name="Busarakam K."/>
            <person name="Figueiro F.S."/>
            <person name="Ferreira D."/>
            <person name="Rodrigues-Filho E."/>
            <person name="Moraes L.A.B."/>
            <person name="Zucchi T.D."/>
        </authorList>
    </citation>
    <scope>NUCLEOTIDE SEQUENCE [LARGE SCALE GENOMIC DNA]</scope>
    <source>
        <strain evidence="6 7">NCIMB 14900</strain>
    </source>
</reference>
<organism evidence="6 7">
    <name type="scientific">Amycolatopsis rhabdoformis</name>
    <dbReference type="NCBI Taxonomy" id="1448059"/>
    <lineage>
        <taxon>Bacteria</taxon>
        <taxon>Bacillati</taxon>
        <taxon>Actinomycetota</taxon>
        <taxon>Actinomycetes</taxon>
        <taxon>Pseudonocardiales</taxon>
        <taxon>Pseudonocardiaceae</taxon>
        <taxon>Amycolatopsis</taxon>
    </lineage>
</organism>
<evidence type="ECO:0000313" key="6">
    <source>
        <dbReference type="EMBL" id="WSE34076.1"/>
    </source>
</evidence>
<dbReference type="InterPro" id="IPR036388">
    <property type="entry name" value="WH-like_DNA-bd_sf"/>
</dbReference>
<evidence type="ECO:0000256" key="4">
    <source>
        <dbReference type="ARBA" id="ARBA00023163"/>
    </source>
</evidence>
<dbReference type="InterPro" id="IPR000847">
    <property type="entry name" value="LysR_HTH_N"/>
</dbReference>
<dbReference type="Pfam" id="PF03466">
    <property type="entry name" value="LysR_substrate"/>
    <property type="match status" value="1"/>
</dbReference>
<evidence type="ECO:0000256" key="1">
    <source>
        <dbReference type="ARBA" id="ARBA00009437"/>
    </source>
</evidence>
<feature type="domain" description="HTH lysR-type" evidence="5">
    <location>
        <begin position="1"/>
        <end position="58"/>
    </location>
</feature>
<keyword evidence="7" id="KW-1185">Reference proteome</keyword>
<dbReference type="Gene3D" id="3.40.190.10">
    <property type="entry name" value="Periplasmic binding protein-like II"/>
    <property type="match status" value="2"/>
</dbReference>
<dbReference type="SUPFAM" id="SSF53850">
    <property type="entry name" value="Periplasmic binding protein-like II"/>
    <property type="match status" value="1"/>
</dbReference>
<name>A0ABZ1IJP9_9PSEU</name>
<keyword evidence="2" id="KW-0805">Transcription regulation</keyword>
<dbReference type="InterPro" id="IPR005119">
    <property type="entry name" value="LysR_subst-bd"/>
</dbReference>
<dbReference type="PANTHER" id="PTHR30346">
    <property type="entry name" value="TRANSCRIPTIONAL DUAL REGULATOR HCAR-RELATED"/>
    <property type="match status" value="1"/>
</dbReference>
<dbReference type="Pfam" id="PF00126">
    <property type="entry name" value="HTH_1"/>
    <property type="match status" value="1"/>
</dbReference>
<dbReference type="PRINTS" id="PR00039">
    <property type="entry name" value="HTHLYSR"/>
</dbReference>
<gene>
    <name evidence="6" type="ORF">VSH64_18565</name>
</gene>
<proteinExistence type="inferred from homology"/>
<sequence length="291" mass="31662">MELRHLRYFLAVAERGSFNRAAAQLLVAQPSLSRQIRALESELGEDLFVRTPQGVTPTAAGQALVGHARHLLALEAATREIVAQHEPPQELVALGIPPGLPSAWLVRVVEHLGRVVPGCSLDLTEASSARQLLLLREGRLDIAIVHQAPADGTVSRMLWQEPFGFAVRPGHPLAEVRDHQLADLDGRRVLIHSREQVPGQQDSLLAATLAAGVHPVWLFGQFVEHTRASVAATRAEIAVVSSHTAAQQLPGWAWAPLRDLPMALTTWATRRTDSRMIVVEVAAEIATQPLD</sequence>
<dbReference type="PROSITE" id="PS50931">
    <property type="entry name" value="HTH_LYSR"/>
    <property type="match status" value="1"/>
</dbReference>
<dbReference type="PANTHER" id="PTHR30346:SF17">
    <property type="entry name" value="LYSR FAMILY TRANSCRIPTIONAL REGULATOR"/>
    <property type="match status" value="1"/>
</dbReference>
<dbReference type="Gene3D" id="1.10.10.10">
    <property type="entry name" value="Winged helix-like DNA-binding domain superfamily/Winged helix DNA-binding domain"/>
    <property type="match status" value="1"/>
</dbReference>
<comment type="similarity">
    <text evidence="1">Belongs to the LysR transcriptional regulatory family.</text>
</comment>
<evidence type="ECO:0000259" key="5">
    <source>
        <dbReference type="PROSITE" id="PS50931"/>
    </source>
</evidence>
<accession>A0ABZ1IJP9</accession>
<dbReference type="EMBL" id="CP142149">
    <property type="protein sequence ID" value="WSE34076.1"/>
    <property type="molecule type" value="Genomic_DNA"/>
</dbReference>
<dbReference type="SUPFAM" id="SSF46785">
    <property type="entry name" value="Winged helix' DNA-binding domain"/>
    <property type="match status" value="1"/>
</dbReference>
<keyword evidence="4" id="KW-0804">Transcription</keyword>
<dbReference type="Proteomes" id="UP001330812">
    <property type="component" value="Chromosome"/>
</dbReference>
<keyword evidence="3" id="KW-0238">DNA-binding</keyword>
<evidence type="ECO:0000256" key="2">
    <source>
        <dbReference type="ARBA" id="ARBA00023015"/>
    </source>
</evidence>
<evidence type="ECO:0000256" key="3">
    <source>
        <dbReference type="ARBA" id="ARBA00023125"/>
    </source>
</evidence>
<evidence type="ECO:0000313" key="7">
    <source>
        <dbReference type="Proteomes" id="UP001330812"/>
    </source>
</evidence>
<protein>
    <submittedName>
        <fullName evidence="6">LysR family transcriptional regulator</fullName>
    </submittedName>
</protein>